<protein>
    <submittedName>
        <fullName evidence="1">Uncharacterized protein</fullName>
    </submittedName>
</protein>
<sequence length="101" mass="11433">MKLDNDLSSSAVEFIPTGPITSTSSALRRTPVGEPVECLPFSCCLQRRNELCRITLASSQVCHIKTVQQREKQDGGREPSFTRERLDSNVWYPASWDFNNK</sequence>
<organism evidence="1 2">
    <name type="scientific">Coregonus suidteri</name>
    <dbReference type="NCBI Taxonomy" id="861788"/>
    <lineage>
        <taxon>Eukaryota</taxon>
        <taxon>Metazoa</taxon>
        <taxon>Chordata</taxon>
        <taxon>Craniata</taxon>
        <taxon>Vertebrata</taxon>
        <taxon>Euteleostomi</taxon>
        <taxon>Actinopterygii</taxon>
        <taxon>Neopterygii</taxon>
        <taxon>Teleostei</taxon>
        <taxon>Protacanthopterygii</taxon>
        <taxon>Salmoniformes</taxon>
        <taxon>Salmonidae</taxon>
        <taxon>Coregoninae</taxon>
        <taxon>Coregonus</taxon>
    </lineage>
</organism>
<dbReference type="EMBL" id="JAGTTL010000013">
    <property type="protein sequence ID" value="KAK6314383.1"/>
    <property type="molecule type" value="Genomic_DNA"/>
</dbReference>
<dbReference type="AlphaFoldDB" id="A0AAN8LKZ0"/>
<comment type="caution">
    <text evidence="1">The sequence shown here is derived from an EMBL/GenBank/DDBJ whole genome shotgun (WGS) entry which is preliminary data.</text>
</comment>
<accession>A0AAN8LKZ0</accession>
<keyword evidence="2" id="KW-1185">Reference proteome</keyword>
<gene>
    <name evidence="1" type="ORF">J4Q44_G00158420</name>
</gene>
<reference evidence="1 2" key="1">
    <citation type="submission" date="2021-04" db="EMBL/GenBank/DDBJ databases">
        <authorList>
            <person name="De Guttry C."/>
            <person name="Zahm M."/>
            <person name="Klopp C."/>
            <person name="Cabau C."/>
            <person name="Louis A."/>
            <person name="Berthelot C."/>
            <person name="Parey E."/>
            <person name="Roest Crollius H."/>
            <person name="Montfort J."/>
            <person name="Robinson-Rechavi M."/>
            <person name="Bucao C."/>
            <person name="Bouchez O."/>
            <person name="Gislard M."/>
            <person name="Lluch J."/>
            <person name="Milhes M."/>
            <person name="Lampietro C."/>
            <person name="Lopez Roques C."/>
            <person name="Donnadieu C."/>
            <person name="Braasch I."/>
            <person name="Desvignes T."/>
            <person name="Postlethwait J."/>
            <person name="Bobe J."/>
            <person name="Wedekind C."/>
            <person name="Guiguen Y."/>
        </authorList>
    </citation>
    <scope>NUCLEOTIDE SEQUENCE [LARGE SCALE GENOMIC DNA]</scope>
    <source>
        <strain evidence="1">Cs_M1</strain>
        <tissue evidence="1">Blood</tissue>
    </source>
</reference>
<name>A0AAN8LKZ0_9TELE</name>
<proteinExistence type="predicted"/>
<evidence type="ECO:0000313" key="1">
    <source>
        <dbReference type="EMBL" id="KAK6314383.1"/>
    </source>
</evidence>
<dbReference type="Proteomes" id="UP001356427">
    <property type="component" value="Unassembled WGS sequence"/>
</dbReference>
<evidence type="ECO:0000313" key="2">
    <source>
        <dbReference type="Proteomes" id="UP001356427"/>
    </source>
</evidence>